<evidence type="ECO:0000256" key="3">
    <source>
        <dbReference type="RuleBase" id="RU003457"/>
    </source>
</evidence>
<evidence type="ECO:0000313" key="6">
    <source>
        <dbReference type="EMBL" id="QOY92005.1"/>
    </source>
</evidence>
<dbReference type="PANTHER" id="PTHR13903:SF8">
    <property type="entry name" value="PIRIN"/>
    <property type="match status" value="1"/>
</dbReference>
<organism evidence="6 7">
    <name type="scientific">Paludibaculum fermentans</name>
    <dbReference type="NCBI Taxonomy" id="1473598"/>
    <lineage>
        <taxon>Bacteria</taxon>
        <taxon>Pseudomonadati</taxon>
        <taxon>Acidobacteriota</taxon>
        <taxon>Terriglobia</taxon>
        <taxon>Bryobacterales</taxon>
        <taxon>Bryobacteraceae</taxon>
        <taxon>Paludibaculum</taxon>
    </lineage>
</organism>
<evidence type="ECO:0000256" key="1">
    <source>
        <dbReference type="ARBA" id="ARBA00008416"/>
    </source>
</evidence>
<protein>
    <submittedName>
        <fullName evidence="6">Pirin family protein</fullName>
    </submittedName>
</protein>
<feature type="domain" description="Pirin C-terminal" evidence="5">
    <location>
        <begin position="156"/>
        <end position="252"/>
    </location>
</feature>
<gene>
    <name evidence="6" type="ORF">IRI77_13870</name>
</gene>
<dbReference type="KEGG" id="pfer:IRI77_13870"/>
<accession>A0A7S7SQ99</accession>
<dbReference type="PANTHER" id="PTHR13903">
    <property type="entry name" value="PIRIN-RELATED"/>
    <property type="match status" value="1"/>
</dbReference>
<feature type="binding site" evidence="2">
    <location>
        <position position="40"/>
    </location>
    <ligand>
        <name>Fe cation</name>
        <dbReference type="ChEBI" id="CHEBI:24875"/>
    </ligand>
</feature>
<feature type="binding site" evidence="2">
    <location>
        <position position="86"/>
    </location>
    <ligand>
        <name>Fe cation</name>
        <dbReference type="ChEBI" id="CHEBI:24875"/>
    </ligand>
</feature>
<dbReference type="PIRSF" id="PIRSF006232">
    <property type="entry name" value="Pirin"/>
    <property type="match status" value="1"/>
</dbReference>
<dbReference type="InterPro" id="IPR014710">
    <property type="entry name" value="RmlC-like_jellyroll"/>
</dbReference>
<feature type="domain" description="Pirin N-terminal" evidence="4">
    <location>
        <begin position="4"/>
        <end position="103"/>
    </location>
</feature>
<evidence type="ECO:0000259" key="4">
    <source>
        <dbReference type="Pfam" id="PF02678"/>
    </source>
</evidence>
<dbReference type="Gene3D" id="2.60.120.10">
    <property type="entry name" value="Jelly Rolls"/>
    <property type="match status" value="2"/>
</dbReference>
<reference evidence="6 7" key="1">
    <citation type="submission" date="2020-10" db="EMBL/GenBank/DDBJ databases">
        <title>Complete genome sequence of Paludibaculum fermentans P105T, a facultatively anaerobic acidobacterium capable of dissimilatory Fe(III) reduction.</title>
        <authorList>
            <person name="Dedysh S.N."/>
            <person name="Beletsky A.V."/>
            <person name="Kulichevskaya I.S."/>
            <person name="Mardanov A.V."/>
            <person name="Ravin N.V."/>
        </authorList>
    </citation>
    <scope>NUCLEOTIDE SEQUENCE [LARGE SCALE GENOMIC DNA]</scope>
    <source>
        <strain evidence="6 7">P105</strain>
    </source>
</reference>
<evidence type="ECO:0000256" key="2">
    <source>
        <dbReference type="PIRSR" id="PIRSR006232-1"/>
    </source>
</evidence>
<proteinExistence type="inferred from homology"/>
<sequence length="278" mass="30711">MRIRRILPVRQRRMIGPWCFLDRYGPLSFTHEKPMDVAPHPHIGLQTVSWLLSGEIIHHDSLGTEALLRPGQLGVMTAGRGIAHTEETPVENTGRLNGVQLWVALPDAHRNGPPAFGHHPTPPVLEEPGVLVHVILGDWMGRHSDGAAYSPMVGAELTVHPGLSTALPLRPEYEHALVVLSGDAAFEGQSLQPDTLYYLGAHRGEMQLSTRAGAQVLLIGGAPFGETILMWWNFVARSQEEIAAARADWEQHVRFEDVRAYHGARLRAPQLIGRPITR</sequence>
<dbReference type="InterPro" id="IPR011051">
    <property type="entry name" value="RmlC_Cupin_sf"/>
</dbReference>
<feature type="binding site" evidence="2">
    <location>
        <position position="84"/>
    </location>
    <ligand>
        <name>Fe cation</name>
        <dbReference type="ChEBI" id="CHEBI:24875"/>
    </ligand>
</feature>
<dbReference type="GO" id="GO:0046872">
    <property type="term" value="F:metal ion binding"/>
    <property type="evidence" value="ECO:0007669"/>
    <property type="project" value="UniProtKB-KW"/>
</dbReference>
<dbReference type="AlphaFoldDB" id="A0A7S7SQ99"/>
<dbReference type="CDD" id="cd02909">
    <property type="entry name" value="cupin_pirin_N"/>
    <property type="match status" value="1"/>
</dbReference>
<comment type="similarity">
    <text evidence="1 3">Belongs to the pirin family.</text>
</comment>
<dbReference type="Proteomes" id="UP000593892">
    <property type="component" value="Chromosome"/>
</dbReference>
<dbReference type="InterPro" id="IPR003829">
    <property type="entry name" value="Pirin_N_dom"/>
</dbReference>
<dbReference type="SUPFAM" id="SSF51182">
    <property type="entry name" value="RmlC-like cupins"/>
    <property type="match status" value="1"/>
</dbReference>
<feature type="binding site" evidence="2">
    <location>
        <position position="42"/>
    </location>
    <ligand>
        <name>Fe cation</name>
        <dbReference type="ChEBI" id="CHEBI:24875"/>
    </ligand>
</feature>
<dbReference type="EMBL" id="CP063849">
    <property type="protein sequence ID" value="QOY92005.1"/>
    <property type="molecule type" value="Genomic_DNA"/>
</dbReference>
<dbReference type="InterPro" id="IPR008778">
    <property type="entry name" value="Pirin_C_dom"/>
</dbReference>
<dbReference type="Pfam" id="PF02678">
    <property type="entry name" value="Pirin"/>
    <property type="match status" value="1"/>
</dbReference>
<dbReference type="InterPro" id="IPR012093">
    <property type="entry name" value="Pirin"/>
</dbReference>
<evidence type="ECO:0000259" key="5">
    <source>
        <dbReference type="Pfam" id="PF05726"/>
    </source>
</evidence>
<comment type="cofactor">
    <cofactor evidence="2">
        <name>Fe cation</name>
        <dbReference type="ChEBI" id="CHEBI:24875"/>
    </cofactor>
    <text evidence="2">Binds 1 Fe cation per subunit.</text>
</comment>
<keyword evidence="2" id="KW-0408">Iron</keyword>
<keyword evidence="7" id="KW-1185">Reference proteome</keyword>
<keyword evidence="2" id="KW-0479">Metal-binding</keyword>
<dbReference type="Pfam" id="PF05726">
    <property type="entry name" value="Pirin_C"/>
    <property type="match status" value="1"/>
</dbReference>
<name>A0A7S7SQ99_PALFE</name>
<evidence type="ECO:0000313" key="7">
    <source>
        <dbReference type="Proteomes" id="UP000593892"/>
    </source>
</evidence>